<dbReference type="VEuPathDB" id="FungiDB:MGYG_00045"/>
<sequence>MKSIQLQLALMGSSTAFGYPWHYHDGRIVVREPVSEILGTSVPPPPPPPYNINTSLTPAEAPPSPSSWPPNIDSCHCPITYVPMLPLACTGELFYATKPPQTVYTTITEVHTMKPIDTAPMGPPTLVTPPPPCSTYSCPPARCKMGFFPSLAPLISTVSVTKKTTILGVPSAEPPPIFRDTSSGSAAGQNIPPTASPTDDSSASRPSGKSKSDSDSPGNPHGGSQGGTTSASQKNRPGGQENSQGSSPSSTPNGQGGGQGDSQSPPKPTGSPGSSIPVDPGSITSEGSDPSHPVPTRTMFGLGGIPITIQETDSITIGNGPSRTTITSNTTPTTFAVDGHTFTINPSEVIYMDTTFRLGTDPTRFPPLVSGTANPTDSGDDGGPRTDSAGHTISPRPTSTEDGSSNHSLAVRKSTNITITFTLGIVTALVFGGFIGLL</sequence>
<dbReference type="GeneID" id="10031265"/>
<dbReference type="AlphaFoldDB" id="E5R2B2"/>
<keyword evidence="2" id="KW-0472">Membrane</keyword>
<reference evidence="4" key="1">
    <citation type="journal article" date="2012" name="MBio">
        <title>Comparative genome analysis of Trichophyton rubrum and related dermatophytes reveals candidate genes involved in infection.</title>
        <authorList>
            <person name="Martinez D.A."/>
            <person name="Oliver B.G."/>
            <person name="Graeser Y."/>
            <person name="Goldberg J.M."/>
            <person name="Li W."/>
            <person name="Martinez-Rossi N.M."/>
            <person name="Monod M."/>
            <person name="Shelest E."/>
            <person name="Barton R.C."/>
            <person name="Birch E."/>
            <person name="Brakhage A.A."/>
            <person name="Chen Z."/>
            <person name="Gurr S.J."/>
            <person name="Heiman D."/>
            <person name="Heitman J."/>
            <person name="Kosti I."/>
            <person name="Rossi A."/>
            <person name="Saif S."/>
            <person name="Samalova M."/>
            <person name="Saunders C.W."/>
            <person name="Shea T."/>
            <person name="Summerbell R.C."/>
            <person name="Xu J."/>
            <person name="Young S."/>
            <person name="Zeng Q."/>
            <person name="Birren B.W."/>
            <person name="Cuomo C.A."/>
            <person name="White T.C."/>
        </authorList>
    </citation>
    <scope>NUCLEOTIDE SEQUENCE [LARGE SCALE GENOMIC DNA]</scope>
    <source>
        <strain evidence="4">ATCC MYA-4604 / CBS 118893</strain>
    </source>
</reference>
<dbReference type="eggNOG" id="ENOG502RQJH">
    <property type="taxonomic scope" value="Eukaryota"/>
</dbReference>
<dbReference type="EMBL" id="DS989822">
    <property type="protein sequence ID" value="EFQ97002.1"/>
    <property type="molecule type" value="Genomic_DNA"/>
</dbReference>
<evidence type="ECO:0000313" key="4">
    <source>
        <dbReference type="Proteomes" id="UP000002669"/>
    </source>
</evidence>
<feature type="compositionally biased region" description="Polar residues" evidence="1">
    <location>
        <begin position="389"/>
        <end position="407"/>
    </location>
</feature>
<gene>
    <name evidence="3" type="ORF">MGYG_00045</name>
</gene>
<keyword evidence="2" id="KW-1133">Transmembrane helix</keyword>
<feature type="region of interest" description="Disordered" evidence="1">
    <location>
        <begin position="39"/>
        <end position="65"/>
    </location>
</feature>
<feature type="compositionally biased region" description="Low complexity" evidence="1">
    <location>
        <begin position="227"/>
        <end position="253"/>
    </location>
</feature>
<dbReference type="OMA" id="HYHDGRI"/>
<dbReference type="InParanoid" id="E5R2B2"/>
<dbReference type="Proteomes" id="UP000002669">
    <property type="component" value="Unassembled WGS sequence"/>
</dbReference>
<dbReference type="RefSeq" id="XP_003175954.1">
    <property type="nucleotide sequence ID" value="XM_003175906.1"/>
</dbReference>
<feature type="region of interest" description="Disordered" evidence="1">
    <location>
        <begin position="168"/>
        <end position="301"/>
    </location>
</feature>
<organism evidence="4">
    <name type="scientific">Arthroderma gypseum (strain ATCC MYA-4604 / CBS 118893)</name>
    <name type="common">Microsporum gypseum</name>
    <dbReference type="NCBI Taxonomy" id="535722"/>
    <lineage>
        <taxon>Eukaryota</taxon>
        <taxon>Fungi</taxon>
        <taxon>Dikarya</taxon>
        <taxon>Ascomycota</taxon>
        <taxon>Pezizomycotina</taxon>
        <taxon>Eurotiomycetes</taxon>
        <taxon>Eurotiomycetidae</taxon>
        <taxon>Onygenales</taxon>
        <taxon>Arthrodermataceae</taxon>
        <taxon>Nannizzia</taxon>
    </lineage>
</organism>
<accession>E5R2B2</accession>
<feature type="transmembrane region" description="Helical" evidence="2">
    <location>
        <begin position="417"/>
        <end position="437"/>
    </location>
</feature>
<protein>
    <submittedName>
        <fullName evidence="3">Uncharacterized protein</fullName>
    </submittedName>
</protein>
<proteinExistence type="predicted"/>
<evidence type="ECO:0000313" key="3">
    <source>
        <dbReference type="EMBL" id="EFQ97002.1"/>
    </source>
</evidence>
<feature type="region of interest" description="Disordered" evidence="1">
    <location>
        <begin position="363"/>
        <end position="407"/>
    </location>
</feature>
<name>E5R2B2_ARTGP</name>
<feature type="compositionally biased region" description="Low complexity" evidence="1">
    <location>
        <begin position="199"/>
        <end position="209"/>
    </location>
</feature>
<dbReference type="HOGENOM" id="CLU_050274_0_0_1"/>
<dbReference type="OrthoDB" id="4173854at2759"/>
<evidence type="ECO:0000256" key="2">
    <source>
        <dbReference type="SAM" id="Phobius"/>
    </source>
</evidence>
<keyword evidence="4" id="KW-1185">Reference proteome</keyword>
<evidence type="ECO:0000256" key="1">
    <source>
        <dbReference type="SAM" id="MobiDB-lite"/>
    </source>
</evidence>
<feature type="compositionally biased region" description="Polar residues" evidence="1">
    <location>
        <begin position="180"/>
        <end position="198"/>
    </location>
</feature>
<keyword evidence="2" id="KW-0812">Transmembrane</keyword>